<evidence type="ECO:0000313" key="2">
    <source>
        <dbReference type="Proteomes" id="UP001145114"/>
    </source>
</evidence>
<gene>
    <name evidence="1" type="ORF">EV182_003246</name>
</gene>
<name>A0ACC1HSV2_9FUNG</name>
<keyword evidence="2" id="KW-1185">Reference proteome</keyword>
<evidence type="ECO:0000313" key="1">
    <source>
        <dbReference type="EMBL" id="KAJ1678843.1"/>
    </source>
</evidence>
<proteinExistence type="predicted"/>
<comment type="caution">
    <text evidence="1">The sequence shown here is derived from an EMBL/GenBank/DDBJ whole genome shotgun (WGS) entry which is preliminary data.</text>
</comment>
<accession>A0ACC1HSV2</accession>
<sequence length="579" mass="63999">MAGATSTTMFAPRISINTSFSSPLQARTYPDSRPRMQSNSSPIDACITHFDTPPADRPSSASMSVSVSPVSPTIDRALPIPRHPAATSSSPSPALLPTTTATGVPASSVASLSSIPAVDDASQSNRKVRKSCLISRSSNCFILYRSDKSRELKRLHPELNQTEISSMVGKLWKQESQEVKAKYRARQQREKQLFDQARAAELSEMLSVSDTPDPDSATPTGSKRRAQASLDAFSPPNTFIQYRIDKQKEILTKNPGLNQTLVSKMCADMWRNEPDDVKEVYRKKYKQEKRAKINELKKLHAQRQRLQQDRLSVTQGSACSQLPPSSPVPTPPATNSARESPVPRAAAVTLSTQEQSTPSQQSTDSSRPFSLGSLHRLSSIINQDNDSDVPSPPPPTRVNSVPNQHRSISQLEIESKQLPPPPSLYSQYPHQQQQQHHHHHQHHHHRSYYCYAEAQNAFSHYSTTVSEPTGRRSSVASYESVTSTPRYPPSPRLHLLLPPQPANHGNHQRAPSTNRQSAASMEVELHRTLPPFRESTASLTKATLPSSTKGNGLLNVSIPELSQLPPGCTINLHLHHHKE</sequence>
<dbReference type="Proteomes" id="UP001145114">
    <property type="component" value="Unassembled WGS sequence"/>
</dbReference>
<reference evidence="1" key="1">
    <citation type="submission" date="2022-06" db="EMBL/GenBank/DDBJ databases">
        <title>Phylogenomic reconstructions and comparative analyses of Kickxellomycotina fungi.</title>
        <authorList>
            <person name="Reynolds N.K."/>
            <person name="Stajich J.E."/>
            <person name="Barry K."/>
            <person name="Grigoriev I.V."/>
            <person name="Crous P."/>
            <person name="Smith M.E."/>
        </authorList>
    </citation>
    <scope>NUCLEOTIDE SEQUENCE</scope>
    <source>
        <strain evidence="1">RSA 2271</strain>
    </source>
</reference>
<protein>
    <submittedName>
        <fullName evidence="1">Uncharacterized protein</fullName>
    </submittedName>
</protein>
<dbReference type="EMBL" id="JAMZIH010000812">
    <property type="protein sequence ID" value="KAJ1678843.1"/>
    <property type="molecule type" value="Genomic_DNA"/>
</dbReference>
<organism evidence="1 2">
    <name type="scientific">Spiromyces aspiralis</name>
    <dbReference type="NCBI Taxonomy" id="68401"/>
    <lineage>
        <taxon>Eukaryota</taxon>
        <taxon>Fungi</taxon>
        <taxon>Fungi incertae sedis</taxon>
        <taxon>Zoopagomycota</taxon>
        <taxon>Kickxellomycotina</taxon>
        <taxon>Kickxellomycetes</taxon>
        <taxon>Kickxellales</taxon>
        <taxon>Kickxellaceae</taxon>
        <taxon>Spiromyces</taxon>
    </lineage>
</organism>